<keyword evidence="4" id="KW-1185">Reference proteome</keyword>
<organism evidence="3 4">
    <name type="scientific">Fusibacter paucivorans</name>
    <dbReference type="NCBI Taxonomy" id="76009"/>
    <lineage>
        <taxon>Bacteria</taxon>
        <taxon>Bacillati</taxon>
        <taxon>Bacillota</taxon>
        <taxon>Clostridia</taxon>
        <taxon>Eubacteriales</taxon>
        <taxon>Eubacteriales Family XII. Incertae Sedis</taxon>
        <taxon>Fusibacter</taxon>
    </lineage>
</organism>
<evidence type="ECO:0000313" key="3">
    <source>
        <dbReference type="EMBL" id="MBS7527184.1"/>
    </source>
</evidence>
<sequence length="305" mass="34240">MWSQIKREIFENEQMDIYEKMCLLVLMAQEEEVELSSEELARYMGCTAVTAKRAFEALQQKGYLASEEEAVSDVLEAMAPSSPYEKVKKTLDDYSGNVVSGESAEQTSQIFLEPTDHFREGFFIDGMAEAQEEADAEAQTEAAGSEAVKTSGEAEEERRARLRAYLLGDEKPPEKPFVSVKEAKNRLVDQVIEIIDEKISFKEANIILGFSGNDIERIKRKYKIAKMSQVSDTIGVLINELQKPEELDKGGRPSNVIKADILDDEETPPTASKQHAVESQRSTQVNAMQILRMQAYQKQKKGPKA</sequence>
<dbReference type="EMBL" id="JAHBCL010000017">
    <property type="protein sequence ID" value="MBS7527184.1"/>
    <property type="molecule type" value="Genomic_DNA"/>
</dbReference>
<dbReference type="Proteomes" id="UP000746471">
    <property type="component" value="Unassembled WGS sequence"/>
</dbReference>
<accession>A0ABS5PPT5</accession>
<dbReference type="Pfam" id="PF00325">
    <property type="entry name" value="Crp"/>
    <property type="match status" value="1"/>
</dbReference>
<feature type="domain" description="HTH crp-type" evidence="2">
    <location>
        <begin position="35"/>
        <end position="62"/>
    </location>
</feature>
<reference evidence="3 4" key="1">
    <citation type="submission" date="2021-05" db="EMBL/GenBank/DDBJ databases">
        <title>Fusibacter ferrireducens sp. nov., an anaerobic, sulfur- and Fe-reducing bacterium isolated from the mangrove sediment.</title>
        <authorList>
            <person name="Qiu D."/>
        </authorList>
    </citation>
    <scope>NUCLEOTIDE SEQUENCE [LARGE SCALE GENOMIC DNA]</scope>
    <source>
        <strain evidence="3 4">DSM 12116</strain>
    </source>
</reference>
<gene>
    <name evidence="3" type="ORF">KHM83_10880</name>
</gene>
<evidence type="ECO:0000256" key="1">
    <source>
        <dbReference type="SAM" id="MobiDB-lite"/>
    </source>
</evidence>
<feature type="compositionally biased region" description="Polar residues" evidence="1">
    <location>
        <begin position="269"/>
        <end position="284"/>
    </location>
</feature>
<dbReference type="RefSeq" id="WP_213237043.1">
    <property type="nucleotide sequence ID" value="NZ_JAHBCL010000017.1"/>
</dbReference>
<evidence type="ECO:0000313" key="4">
    <source>
        <dbReference type="Proteomes" id="UP000746471"/>
    </source>
</evidence>
<comment type="caution">
    <text evidence="3">The sequence shown here is derived from an EMBL/GenBank/DDBJ whole genome shotgun (WGS) entry which is preliminary data.</text>
</comment>
<dbReference type="InterPro" id="IPR036388">
    <property type="entry name" value="WH-like_DNA-bd_sf"/>
</dbReference>
<dbReference type="Gene3D" id="1.10.10.10">
    <property type="entry name" value="Winged helix-like DNA-binding domain superfamily/Winged helix DNA-binding domain"/>
    <property type="match status" value="1"/>
</dbReference>
<feature type="region of interest" description="Disordered" evidence="1">
    <location>
        <begin position="260"/>
        <end position="284"/>
    </location>
</feature>
<proteinExistence type="predicted"/>
<feature type="region of interest" description="Disordered" evidence="1">
    <location>
        <begin position="133"/>
        <end position="156"/>
    </location>
</feature>
<evidence type="ECO:0000259" key="2">
    <source>
        <dbReference type="Pfam" id="PF00325"/>
    </source>
</evidence>
<protein>
    <recommendedName>
        <fullName evidence="2">HTH crp-type domain-containing protein</fullName>
    </recommendedName>
</protein>
<dbReference type="InterPro" id="IPR012318">
    <property type="entry name" value="HTH_CRP"/>
</dbReference>
<name>A0ABS5PPT5_9FIRM</name>